<dbReference type="PANTHER" id="PTHR30465:SF0">
    <property type="entry name" value="OLIGOPEPTIDE TRANSPORT SYSTEM PERMEASE PROTEIN APPB"/>
    <property type="match status" value="1"/>
</dbReference>
<feature type="domain" description="ABC transmembrane type-1" evidence="8">
    <location>
        <begin position="116"/>
        <end position="325"/>
    </location>
</feature>
<dbReference type="InterPro" id="IPR045621">
    <property type="entry name" value="BPD_transp_1_N"/>
</dbReference>
<reference evidence="9" key="2">
    <citation type="submission" date="2022-05" db="EMBL/GenBank/DDBJ databases">
        <authorList>
            <person name="Kim J.-S."/>
            <person name="Lee K."/>
            <person name="Suh M."/>
            <person name="Eom M."/>
            <person name="Kim J.-S."/>
            <person name="Kim D.-S."/>
            <person name="Ko S.-H."/>
            <person name="Shin Y."/>
            <person name="Lee J.-S."/>
        </authorList>
    </citation>
    <scope>NUCLEOTIDE SEQUENCE</scope>
    <source>
        <strain evidence="9">N237</strain>
    </source>
</reference>
<comment type="similarity">
    <text evidence="7">Belongs to the binding-protein-dependent transport system permease family.</text>
</comment>
<dbReference type="EMBL" id="CP097332">
    <property type="protein sequence ID" value="UQX87717.1"/>
    <property type="molecule type" value="Genomic_DNA"/>
</dbReference>
<evidence type="ECO:0000256" key="7">
    <source>
        <dbReference type="RuleBase" id="RU363032"/>
    </source>
</evidence>
<evidence type="ECO:0000259" key="8">
    <source>
        <dbReference type="PROSITE" id="PS50928"/>
    </source>
</evidence>
<evidence type="ECO:0000313" key="10">
    <source>
        <dbReference type="Proteomes" id="UP001056336"/>
    </source>
</evidence>
<evidence type="ECO:0000313" key="9">
    <source>
        <dbReference type="EMBL" id="UQX87717.1"/>
    </source>
</evidence>
<dbReference type="CDD" id="cd06261">
    <property type="entry name" value="TM_PBP2"/>
    <property type="match status" value="1"/>
</dbReference>
<dbReference type="InterPro" id="IPR000515">
    <property type="entry name" value="MetI-like"/>
</dbReference>
<accession>A0ABY4QX63</accession>
<feature type="transmembrane region" description="Helical" evidence="7">
    <location>
        <begin position="260"/>
        <end position="282"/>
    </location>
</feature>
<comment type="subcellular location">
    <subcellularLocation>
        <location evidence="1 7">Cell membrane</location>
        <topology evidence="1 7">Multi-pass membrane protein</topology>
    </subcellularLocation>
</comment>
<proteinExistence type="inferred from homology"/>
<keyword evidence="6 7" id="KW-0472">Membrane</keyword>
<dbReference type="PROSITE" id="PS50928">
    <property type="entry name" value="ABC_TM1"/>
    <property type="match status" value="1"/>
</dbReference>
<protein>
    <submittedName>
        <fullName evidence="9">ABC transporter permease</fullName>
    </submittedName>
</protein>
<keyword evidence="5 7" id="KW-1133">Transmembrane helix</keyword>
<evidence type="ECO:0000256" key="4">
    <source>
        <dbReference type="ARBA" id="ARBA00022692"/>
    </source>
</evidence>
<keyword evidence="10" id="KW-1185">Reference proteome</keyword>
<feature type="transmembrane region" description="Helical" evidence="7">
    <location>
        <begin position="198"/>
        <end position="220"/>
    </location>
</feature>
<evidence type="ECO:0000256" key="3">
    <source>
        <dbReference type="ARBA" id="ARBA00022475"/>
    </source>
</evidence>
<dbReference type="SUPFAM" id="SSF161098">
    <property type="entry name" value="MetI-like"/>
    <property type="match status" value="1"/>
</dbReference>
<dbReference type="Proteomes" id="UP001056336">
    <property type="component" value="Chromosome"/>
</dbReference>
<dbReference type="Pfam" id="PF19300">
    <property type="entry name" value="BPD_transp_1_N"/>
    <property type="match status" value="1"/>
</dbReference>
<keyword evidence="2 7" id="KW-0813">Transport</keyword>
<feature type="transmembrane region" description="Helical" evidence="7">
    <location>
        <begin position="120"/>
        <end position="143"/>
    </location>
</feature>
<dbReference type="InterPro" id="IPR035906">
    <property type="entry name" value="MetI-like_sf"/>
</dbReference>
<organism evidence="9 10">
    <name type="scientific">Jatrophihabitans telluris</name>
    <dbReference type="NCBI Taxonomy" id="2038343"/>
    <lineage>
        <taxon>Bacteria</taxon>
        <taxon>Bacillati</taxon>
        <taxon>Actinomycetota</taxon>
        <taxon>Actinomycetes</taxon>
        <taxon>Jatrophihabitantales</taxon>
        <taxon>Jatrophihabitantaceae</taxon>
        <taxon>Jatrophihabitans</taxon>
    </lineage>
</organism>
<evidence type="ECO:0000256" key="2">
    <source>
        <dbReference type="ARBA" id="ARBA00022448"/>
    </source>
</evidence>
<name>A0ABY4QX63_9ACTN</name>
<dbReference type="Gene3D" id="1.10.3720.10">
    <property type="entry name" value="MetI-like"/>
    <property type="match status" value="1"/>
</dbReference>
<feature type="transmembrane region" description="Helical" evidence="7">
    <location>
        <begin position="9"/>
        <end position="29"/>
    </location>
</feature>
<keyword evidence="4 7" id="KW-0812">Transmembrane</keyword>
<dbReference type="Pfam" id="PF00528">
    <property type="entry name" value="BPD_transp_1"/>
    <property type="match status" value="1"/>
</dbReference>
<reference evidence="9" key="1">
    <citation type="journal article" date="2018" name="Int. J. Syst. Evol. Microbiol.">
        <title>Jatrophihabitans telluris sp. nov., isolated from sediment soil of lava forest wetlands and the emended description of the genus Jatrophihabitans.</title>
        <authorList>
            <person name="Lee K.C."/>
            <person name="Suh M.K."/>
            <person name="Eom M.K."/>
            <person name="Kim K.K."/>
            <person name="Kim J.S."/>
            <person name="Kim D.S."/>
            <person name="Ko S.H."/>
            <person name="Shin Y.K."/>
            <person name="Lee J.S."/>
        </authorList>
    </citation>
    <scope>NUCLEOTIDE SEQUENCE</scope>
    <source>
        <strain evidence="9">N237</strain>
    </source>
</reference>
<dbReference type="PANTHER" id="PTHR30465">
    <property type="entry name" value="INNER MEMBRANE ABC TRANSPORTER"/>
    <property type="match status" value="1"/>
</dbReference>
<feature type="transmembrane region" description="Helical" evidence="7">
    <location>
        <begin position="155"/>
        <end position="178"/>
    </location>
</feature>
<gene>
    <name evidence="9" type="ORF">M6D93_15615</name>
</gene>
<evidence type="ECO:0000256" key="6">
    <source>
        <dbReference type="ARBA" id="ARBA00023136"/>
    </source>
</evidence>
<evidence type="ECO:0000256" key="1">
    <source>
        <dbReference type="ARBA" id="ARBA00004651"/>
    </source>
</evidence>
<sequence length="335" mass="36634">MIRYIIRRLLASVLVVWVISLVTFVIFQITPKILHQSLAYYYVGKIPPNPEGLAAVNHRFGFDLPWYRQYFNYVGGIFSGRTIDDGSGTVLHCNAPCLGYSFRQNLPVTRLLSDAIPVSASLAIGAGILWLVGGVTVGAISALKRGSLVDRVSMGIALGAVSLPIFFTGPILLLIFSYKLAWLKDMHYVNFTDNPLEWAKNLILPWVALAFLFAALYARLTRANMLETMSEDYIRTARAKGLSRRAVVIKHGLRAALTPIVTIFGIDIGTLIGTTVITETVFNLHGLGKLSVDAIRSQDLPIVLGVTIVASIAVVLSNLVVDVVYAVVDPRVSYS</sequence>
<evidence type="ECO:0000256" key="5">
    <source>
        <dbReference type="ARBA" id="ARBA00022989"/>
    </source>
</evidence>
<dbReference type="RefSeq" id="WP_249770513.1">
    <property type="nucleotide sequence ID" value="NZ_CP097332.1"/>
</dbReference>
<keyword evidence="3" id="KW-1003">Cell membrane</keyword>
<feature type="transmembrane region" description="Helical" evidence="7">
    <location>
        <begin position="302"/>
        <end position="328"/>
    </location>
</feature>